<protein>
    <submittedName>
        <fullName evidence="1">Uncharacterized protein</fullName>
    </submittedName>
</protein>
<dbReference type="Proteomes" id="UP000805085">
    <property type="component" value="Unassembled WGS sequence"/>
</dbReference>
<dbReference type="EMBL" id="JABRWQ010000004">
    <property type="protein sequence ID" value="NRD23817.1"/>
    <property type="molecule type" value="Genomic_DNA"/>
</dbReference>
<organism evidence="1 2">
    <name type="scientific">Winogradskyella litoriviva</name>
    <dbReference type="NCBI Taxonomy" id="1220182"/>
    <lineage>
        <taxon>Bacteria</taxon>
        <taxon>Pseudomonadati</taxon>
        <taxon>Bacteroidota</taxon>
        <taxon>Flavobacteriia</taxon>
        <taxon>Flavobacteriales</taxon>
        <taxon>Flavobacteriaceae</taxon>
        <taxon>Winogradskyella</taxon>
    </lineage>
</organism>
<evidence type="ECO:0000313" key="1">
    <source>
        <dbReference type="EMBL" id="NRD23817.1"/>
    </source>
</evidence>
<name>A0ABX2E6Q0_9FLAO</name>
<gene>
    <name evidence="1" type="ORF">HNV10_11220</name>
</gene>
<proteinExistence type="predicted"/>
<dbReference type="RefSeq" id="WP_173301445.1">
    <property type="nucleotide sequence ID" value="NZ_JABRWQ010000004.1"/>
</dbReference>
<evidence type="ECO:0000313" key="2">
    <source>
        <dbReference type="Proteomes" id="UP000805085"/>
    </source>
</evidence>
<keyword evidence="2" id="KW-1185">Reference proteome</keyword>
<reference evidence="1 2" key="1">
    <citation type="journal article" date="2015" name="Int. J. Syst. Evol. Microbiol.">
        <title>Winogradskyella litoriviva sp. nov., isolated from coastal seawater.</title>
        <authorList>
            <person name="Nedashkovskaya O.I."/>
            <person name="Kukhlevskiy A.D."/>
            <person name="Zhukova N.V."/>
            <person name="Kim S.J."/>
            <person name="Rhee S.K."/>
            <person name="Mikhailov V.V."/>
        </authorList>
    </citation>
    <scope>NUCLEOTIDE SEQUENCE [LARGE SCALE GENOMIC DNA]</scope>
    <source>
        <strain evidence="1 2">KMM6491</strain>
    </source>
</reference>
<accession>A0ABX2E6Q0</accession>
<comment type="caution">
    <text evidence="1">The sequence shown here is derived from an EMBL/GenBank/DDBJ whole genome shotgun (WGS) entry which is preliminary data.</text>
</comment>
<sequence>MYFRERFYNWNLAYYNTSTFLVLNNKVIGINQINDSTYKGVNLSYEDIEFVMKLQKPKWNKEQLYGKWVEEIYIDKPESFFPPPPLPRPDNGYNWPPFYEISENLISSSHYFFDTSKYEISNSGVYISMRLRNYLNGEEIKWIIKNATDSTMVINRLFDKTFIDNGLANEYPKDIKLIKVE</sequence>